<organism evidence="4 5">
    <name type="scientific">Besnoitia besnoiti</name>
    <name type="common">Apicomplexan protozoan</name>
    <dbReference type="NCBI Taxonomy" id="94643"/>
    <lineage>
        <taxon>Eukaryota</taxon>
        <taxon>Sar</taxon>
        <taxon>Alveolata</taxon>
        <taxon>Apicomplexa</taxon>
        <taxon>Conoidasida</taxon>
        <taxon>Coccidia</taxon>
        <taxon>Eucoccidiorida</taxon>
        <taxon>Eimeriorina</taxon>
        <taxon>Sarcocystidae</taxon>
        <taxon>Besnoitia</taxon>
    </lineage>
</organism>
<feature type="compositionally biased region" description="Low complexity" evidence="2">
    <location>
        <begin position="115"/>
        <end position="131"/>
    </location>
</feature>
<feature type="region of interest" description="Disordered" evidence="2">
    <location>
        <begin position="19"/>
        <end position="54"/>
    </location>
</feature>
<dbReference type="RefSeq" id="XP_029215798.1">
    <property type="nucleotide sequence ID" value="XM_029360983.1"/>
</dbReference>
<gene>
    <name evidence="4" type="ORF">BESB_022810</name>
</gene>
<accession>A0A2A9M1D8</accession>
<feature type="compositionally biased region" description="Polar residues" evidence="2">
    <location>
        <begin position="41"/>
        <end position="50"/>
    </location>
</feature>
<dbReference type="EMBL" id="NWUJ01000013">
    <property type="protein sequence ID" value="PFH31789.1"/>
    <property type="molecule type" value="Genomic_DNA"/>
</dbReference>
<feature type="compositionally biased region" description="Gly residues" evidence="2">
    <location>
        <begin position="21"/>
        <end position="30"/>
    </location>
</feature>
<dbReference type="GO" id="GO:0003723">
    <property type="term" value="F:RNA binding"/>
    <property type="evidence" value="ECO:0007669"/>
    <property type="project" value="UniProtKB-UniRule"/>
</dbReference>
<sequence length="299" mass="31465">MAALSNTGIFGSAVAAALGRQSGGESGGSGESSLSQKMNRHSASASNLPPRTSVFDRIEGGIEGLRLVTAASSGPARRVVDSSRRRLVVDTSVDEGDDDWAAGRFGPARRRGHGARSAAERSSAASSPYGRSRPRPRTDGMWRHDLFEEGGGNVPGRRAAGDAAGRSARDNWDHDFFEGDVTSCPGSSAFIRGLPDGIRESDLRDKLSVCGTVVTVKLEGGRLPTARVSFLERSAARKAVQRFHGSRMRGAGAGVVSCVLKVAELDKARQPESAPVNDDADGSSYMDDVSVDPRARPAE</sequence>
<dbReference type="SUPFAM" id="SSF54928">
    <property type="entry name" value="RNA-binding domain, RBD"/>
    <property type="match status" value="1"/>
</dbReference>
<dbReference type="InterPro" id="IPR035979">
    <property type="entry name" value="RBD_domain_sf"/>
</dbReference>
<reference evidence="4 5" key="1">
    <citation type="submission" date="2017-09" db="EMBL/GenBank/DDBJ databases">
        <title>Genome sequencing of Besnoitia besnoiti strain Bb-Ger1.</title>
        <authorList>
            <person name="Schares G."/>
            <person name="Venepally P."/>
            <person name="Lorenzi H.A."/>
        </authorList>
    </citation>
    <scope>NUCLEOTIDE SEQUENCE [LARGE SCALE GENOMIC DNA]</scope>
    <source>
        <strain evidence="4 5">Bb-Ger1</strain>
    </source>
</reference>
<name>A0A2A9M1D8_BESBE</name>
<evidence type="ECO:0000313" key="4">
    <source>
        <dbReference type="EMBL" id="PFH31789.1"/>
    </source>
</evidence>
<dbReference type="PROSITE" id="PS50102">
    <property type="entry name" value="RRM"/>
    <property type="match status" value="1"/>
</dbReference>
<dbReference type="InterPro" id="IPR000504">
    <property type="entry name" value="RRM_dom"/>
</dbReference>
<dbReference type="STRING" id="94643.A0A2A9M1D8"/>
<evidence type="ECO:0000259" key="3">
    <source>
        <dbReference type="PROSITE" id="PS50102"/>
    </source>
</evidence>
<dbReference type="AlphaFoldDB" id="A0A2A9M1D8"/>
<dbReference type="Gene3D" id="3.30.70.330">
    <property type="match status" value="1"/>
</dbReference>
<evidence type="ECO:0000256" key="2">
    <source>
        <dbReference type="SAM" id="MobiDB-lite"/>
    </source>
</evidence>
<dbReference type="VEuPathDB" id="ToxoDB:BESB_022810"/>
<feature type="region of interest" description="Disordered" evidence="2">
    <location>
        <begin position="268"/>
        <end position="299"/>
    </location>
</feature>
<proteinExistence type="predicted"/>
<dbReference type="GeneID" id="40307341"/>
<evidence type="ECO:0000313" key="5">
    <source>
        <dbReference type="Proteomes" id="UP000224006"/>
    </source>
</evidence>
<feature type="region of interest" description="Disordered" evidence="2">
    <location>
        <begin position="96"/>
        <end position="140"/>
    </location>
</feature>
<dbReference type="CDD" id="cd00590">
    <property type="entry name" value="RRM_SF"/>
    <property type="match status" value="1"/>
</dbReference>
<dbReference type="Pfam" id="PF00076">
    <property type="entry name" value="RRM_1"/>
    <property type="match status" value="1"/>
</dbReference>
<dbReference type="OrthoDB" id="330310at2759"/>
<dbReference type="KEGG" id="bbes:BESB_022810"/>
<evidence type="ECO:0000256" key="1">
    <source>
        <dbReference type="PROSITE-ProRule" id="PRU00176"/>
    </source>
</evidence>
<dbReference type="SMART" id="SM00360">
    <property type="entry name" value="RRM"/>
    <property type="match status" value="1"/>
</dbReference>
<feature type="domain" description="RRM" evidence="3">
    <location>
        <begin position="187"/>
        <end position="250"/>
    </location>
</feature>
<comment type="caution">
    <text evidence="4">The sequence shown here is derived from an EMBL/GenBank/DDBJ whole genome shotgun (WGS) entry which is preliminary data.</text>
</comment>
<dbReference type="Proteomes" id="UP000224006">
    <property type="component" value="Chromosome XII"/>
</dbReference>
<keyword evidence="5" id="KW-1185">Reference proteome</keyword>
<dbReference type="InterPro" id="IPR012677">
    <property type="entry name" value="Nucleotide-bd_a/b_plait_sf"/>
</dbReference>
<protein>
    <recommendedName>
        <fullName evidence="3">RRM domain-containing protein</fullName>
    </recommendedName>
</protein>
<keyword evidence="1" id="KW-0694">RNA-binding</keyword>